<reference evidence="4 5" key="1">
    <citation type="submission" date="2014-03" db="EMBL/GenBank/DDBJ databases">
        <title>Genomics of Bifidobacteria.</title>
        <authorList>
            <person name="Ventura M."/>
            <person name="Milani C."/>
            <person name="Lugli G.A."/>
        </authorList>
    </citation>
    <scope>NUCLEOTIDE SEQUENCE [LARGE SCALE GENOMIC DNA]</scope>
    <source>
        <strain evidence="4 5">DSM 21395</strain>
    </source>
</reference>
<feature type="domain" description="AbiEi antitoxin C-terminal" evidence="2">
    <location>
        <begin position="93"/>
        <end position="195"/>
    </location>
</feature>
<proteinExistence type="predicted"/>
<dbReference type="OrthoDB" id="3356078at2"/>
<gene>
    <name evidence="4" type="ORF">BMON_0465</name>
</gene>
<organism evidence="4 5">
    <name type="scientific">Bifidobacterium mongoliense DSM 21395</name>
    <dbReference type="NCBI Taxonomy" id="1437603"/>
    <lineage>
        <taxon>Bacteria</taxon>
        <taxon>Bacillati</taxon>
        <taxon>Actinomycetota</taxon>
        <taxon>Actinomycetes</taxon>
        <taxon>Bifidobacteriales</taxon>
        <taxon>Bifidobacteriaceae</taxon>
        <taxon>Bifidobacterium</taxon>
    </lineage>
</organism>
<evidence type="ECO:0000256" key="1">
    <source>
        <dbReference type="SAM" id="MobiDB-lite"/>
    </source>
</evidence>
<evidence type="ECO:0000313" key="5">
    <source>
        <dbReference type="Proteomes" id="UP000029082"/>
    </source>
</evidence>
<protein>
    <submittedName>
        <fullName evidence="4">Putative transcriptional regulator</fullName>
    </submittedName>
</protein>
<name>A0A087C7L0_9BIFI</name>
<dbReference type="STRING" id="1437603.GCA_000771525_01260"/>
<dbReference type="InterPro" id="IPR025159">
    <property type="entry name" value="AbiEi_N"/>
</dbReference>
<dbReference type="Pfam" id="PF09407">
    <property type="entry name" value="AbiEi_1"/>
    <property type="match status" value="1"/>
</dbReference>
<dbReference type="Proteomes" id="UP000029082">
    <property type="component" value="Unassembled WGS sequence"/>
</dbReference>
<feature type="region of interest" description="Disordered" evidence="1">
    <location>
        <begin position="311"/>
        <end position="340"/>
    </location>
</feature>
<accession>A0A087C7L0</accession>
<keyword evidence="5" id="KW-1185">Reference proteome</keyword>
<evidence type="ECO:0000259" key="2">
    <source>
        <dbReference type="Pfam" id="PF09407"/>
    </source>
</evidence>
<evidence type="ECO:0000259" key="3">
    <source>
        <dbReference type="Pfam" id="PF13338"/>
    </source>
</evidence>
<dbReference type="RefSeq" id="WP_081882786.1">
    <property type="nucleotide sequence ID" value="NZ_JDUO01000004.1"/>
</dbReference>
<feature type="domain" description="AbiEi antitoxin N-terminal" evidence="3">
    <location>
        <begin position="8"/>
        <end position="54"/>
    </location>
</feature>
<dbReference type="Pfam" id="PF13338">
    <property type="entry name" value="AbiEi_4"/>
    <property type="match status" value="1"/>
</dbReference>
<dbReference type="EMBL" id="JGZE01000002">
    <property type="protein sequence ID" value="KFI79260.1"/>
    <property type="molecule type" value="Genomic_DNA"/>
</dbReference>
<dbReference type="GeneID" id="93095225"/>
<dbReference type="InterPro" id="IPR018547">
    <property type="entry name" value="AbiEi_C"/>
</dbReference>
<feature type="compositionally biased region" description="Low complexity" evidence="1">
    <location>
        <begin position="314"/>
        <end position="325"/>
    </location>
</feature>
<evidence type="ECO:0000313" key="4">
    <source>
        <dbReference type="EMBL" id="KFI79260.1"/>
    </source>
</evidence>
<dbReference type="AlphaFoldDB" id="A0A087C7L0"/>
<comment type="caution">
    <text evidence="4">The sequence shown here is derived from an EMBL/GenBank/DDBJ whole genome shotgun (WGS) entry which is preliminary data.</text>
</comment>
<dbReference type="eggNOG" id="COG5340">
    <property type="taxonomic scope" value="Bacteria"/>
</dbReference>
<sequence>MKSREALRRVQEITEGQWGLLTAGQARSCGVTPMTLARLCDAGDIIRIAHGVYRDAGSPSDEHESLQAAWLMTNPSALAYERLAKRPIDFVVSGESAARLHDIGDLRAPRHEFTTPRRKQTQRADTRYRITILPEQDVTMKQGLPVTTPERTIADMIERRYDLSLIANMLRDAINQQNIDEPRLVELLNPLAKRNGHRPGDGHALLEQILTIAGMGHDALSRTIAADPRLGKLVTGQYLKSLSTALSTAITAYQSSELEGIQQALDTISAAFHPSKLSKINMSAIDATQLTNLAKALEYLVTPFTKNVASGMIPRTPTQRPSSTTCLSQSARRQNHETGR</sequence>